<reference evidence="2 3" key="1">
    <citation type="submission" date="2019-02" db="EMBL/GenBank/DDBJ databases">
        <title>Draft genome sequences of novel Actinobacteria.</title>
        <authorList>
            <person name="Sahin N."/>
            <person name="Ay H."/>
            <person name="Saygin H."/>
        </authorList>
    </citation>
    <scope>NUCLEOTIDE SEQUENCE [LARGE SCALE GENOMIC DNA]</scope>
    <source>
        <strain evidence="2 3">8K307</strain>
    </source>
</reference>
<sequence length="415" mass="42820">MNQCIGGGHMALGSTVRDLRRSNRARAFRSIVLAGETTRAEIAASCGLSTATITNVVTDLIADGLVEEVGSVPSNGGRPIARLSPRPQGAYLIGADVGENGVLVELFDLSLSTVDRVFTELPTNVASPADVGRSLTDAVETILGRRPDIRDRVMGMGLGVPGLVERTDGRTTIYAQNLGWAPTDVNDLVTIPDLPVQADNGAKTLTMAEQWFGAARGVDDCVVVLVGRGIGAGIISDSRLLRGRASSAGEFGHTKISVGGPVCSCGGRGCIEAHAGGGSLVARWREVAAASGDHLDDLGDEEALARLLEAAADGAEAAAAIVDEAVDRLGIGLANLVNLTNPEKIILGGWAGMPLQTARGPQLTEAIRRHSLARPGEQFTLEPAAMGGDAVALGAALLSLEQLIEGNTPLPKVPT</sequence>
<evidence type="ECO:0000313" key="3">
    <source>
        <dbReference type="Proteomes" id="UP000295217"/>
    </source>
</evidence>
<dbReference type="InterPro" id="IPR000600">
    <property type="entry name" value="ROK"/>
</dbReference>
<dbReference type="Gene3D" id="1.10.10.10">
    <property type="entry name" value="Winged helix-like DNA-binding domain superfamily/Winged helix DNA-binding domain"/>
    <property type="match status" value="1"/>
</dbReference>
<dbReference type="PANTHER" id="PTHR18964:SF149">
    <property type="entry name" value="BIFUNCTIONAL UDP-N-ACETYLGLUCOSAMINE 2-EPIMERASE_N-ACETYLMANNOSAMINE KINASE"/>
    <property type="match status" value="1"/>
</dbReference>
<dbReference type="PANTHER" id="PTHR18964">
    <property type="entry name" value="ROK (REPRESSOR, ORF, KINASE) FAMILY"/>
    <property type="match status" value="1"/>
</dbReference>
<protein>
    <submittedName>
        <fullName evidence="2">ROK family transcriptional regulator</fullName>
    </submittedName>
</protein>
<name>A0A4R5AM77_9ACTN</name>
<dbReference type="SUPFAM" id="SSF53067">
    <property type="entry name" value="Actin-like ATPase domain"/>
    <property type="match status" value="1"/>
</dbReference>
<dbReference type="InterPro" id="IPR036390">
    <property type="entry name" value="WH_DNA-bd_sf"/>
</dbReference>
<evidence type="ECO:0000256" key="1">
    <source>
        <dbReference type="ARBA" id="ARBA00006479"/>
    </source>
</evidence>
<dbReference type="InterPro" id="IPR036388">
    <property type="entry name" value="WH-like_DNA-bd_sf"/>
</dbReference>
<dbReference type="EMBL" id="SMLB01000002">
    <property type="protein sequence ID" value="TDD72639.1"/>
    <property type="molecule type" value="Genomic_DNA"/>
</dbReference>
<gene>
    <name evidence="2" type="ORF">E1262_01910</name>
</gene>
<proteinExistence type="inferred from homology"/>
<dbReference type="SUPFAM" id="SSF46785">
    <property type="entry name" value="Winged helix' DNA-binding domain"/>
    <property type="match status" value="1"/>
</dbReference>
<dbReference type="PROSITE" id="PS01125">
    <property type="entry name" value="ROK"/>
    <property type="match status" value="1"/>
</dbReference>
<dbReference type="InterPro" id="IPR049874">
    <property type="entry name" value="ROK_cs"/>
</dbReference>
<organism evidence="2 3">
    <name type="scientific">Jiangella aurantiaca</name>
    <dbReference type="NCBI Taxonomy" id="2530373"/>
    <lineage>
        <taxon>Bacteria</taxon>
        <taxon>Bacillati</taxon>
        <taxon>Actinomycetota</taxon>
        <taxon>Actinomycetes</taxon>
        <taxon>Jiangellales</taxon>
        <taxon>Jiangellaceae</taxon>
        <taxon>Jiangella</taxon>
    </lineage>
</organism>
<keyword evidence="3" id="KW-1185">Reference proteome</keyword>
<dbReference type="Gene3D" id="3.30.420.40">
    <property type="match status" value="2"/>
</dbReference>
<dbReference type="AlphaFoldDB" id="A0A4R5AM77"/>
<dbReference type="Pfam" id="PF00480">
    <property type="entry name" value="ROK"/>
    <property type="match status" value="1"/>
</dbReference>
<dbReference type="OrthoDB" id="3534172at2"/>
<evidence type="ECO:0000313" key="2">
    <source>
        <dbReference type="EMBL" id="TDD72639.1"/>
    </source>
</evidence>
<comment type="caution">
    <text evidence="2">The sequence shown here is derived from an EMBL/GenBank/DDBJ whole genome shotgun (WGS) entry which is preliminary data.</text>
</comment>
<accession>A0A4R5AM77</accession>
<comment type="similarity">
    <text evidence="1">Belongs to the ROK (NagC/XylR) family.</text>
</comment>
<dbReference type="InterPro" id="IPR043129">
    <property type="entry name" value="ATPase_NBD"/>
</dbReference>
<dbReference type="Proteomes" id="UP000295217">
    <property type="component" value="Unassembled WGS sequence"/>
</dbReference>